<proteinExistence type="predicted"/>
<evidence type="ECO:0000313" key="2">
    <source>
        <dbReference type="Proteomes" id="UP000017836"/>
    </source>
</evidence>
<accession>W1NQ97</accession>
<dbReference type="Gramene" id="ERM97295">
    <property type="protein sequence ID" value="ERM97295"/>
    <property type="gene ID" value="AMTR_s01908p00009470"/>
</dbReference>
<sequence>MTYHCHRVGTAHSGRSALSSRTKACVKYGLRIRLDWANMSRWLRPSLDQNHKQAPRRPD</sequence>
<name>W1NQ97_AMBTC</name>
<protein>
    <submittedName>
        <fullName evidence="1">Uncharacterized protein</fullName>
    </submittedName>
</protein>
<keyword evidence="2" id="KW-1185">Reference proteome</keyword>
<dbReference type="EMBL" id="KI396530">
    <property type="protein sequence ID" value="ERM97295.1"/>
    <property type="molecule type" value="Genomic_DNA"/>
</dbReference>
<dbReference type="AlphaFoldDB" id="W1NQ97"/>
<gene>
    <name evidence="1" type="ORF">AMTR_s01908p00009470</name>
</gene>
<dbReference type="HOGENOM" id="CLU_2967875_0_0_1"/>
<evidence type="ECO:0000313" key="1">
    <source>
        <dbReference type="EMBL" id="ERM97295.1"/>
    </source>
</evidence>
<organism evidence="1 2">
    <name type="scientific">Amborella trichopoda</name>
    <dbReference type="NCBI Taxonomy" id="13333"/>
    <lineage>
        <taxon>Eukaryota</taxon>
        <taxon>Viridiplantae</taxon>
        <taxon>Streptophyta</taxon>
        <taxon>Embryophyta</taxon>
        <taxon>Tracheophyta</taxon>
        <taxon>Spermatophyta</taxon>
        <taxon>Magnoliopsida</taxon>
        <taxon>Amborellales</taxon>
        <taxon>Amborellaceae</taxon>
        <taxon>Amborella</taxon>
    </lineage>
</organism>
<reference evidence="2" key="1">
    <citation type="journal article" date="2013" name="Science">
        <title>The Amborella genome and the evolution of flowering plants.</title>
        <authorList>
            <consortium name="Amborella Genome Project"/>
        </authorList>
    </citation>
    <scope>NUCLEOTIDE SEQUENCE [LARGE SCALE GENOMIC DNA]</scope>
</reference>
<dbReference type="Proteomes" id="UP000017836">
    <property type="component" value="Unassembled WGS sequence"/>
</dbReference>
<feature type="non-terminal residue" evidence="1">
    <location>
        <position position="59"/>
    </location>
</feature>